<name>H6SP69_PARPM</name>
<dbReference type="AlphaFoldDB" id="H6SP69"/>
<dbReference type="KEGG" id="rpm:RSPPHO_00515"/>
<keyword evidence="4" id="KW-1185">Reference proteome</keyword>
<organism evidence="3 4">
    <name type="scientific">Pararhodospirillum photometricum DSM 122</name>
    <dbReference type="NCBI Taxonomy" id="1150469"/>
    <lineage>
        <taxon>Bacteria</taxon>
        <taxon>Pseudomonadati</taxon>
        <taxon>Pseudomonadota</taxon>
        <taxon>Alphaproteobacteria</taxon>
        <taxon>Rhodospirillales</taxon>
        <taxon>Rhodospirillaceae</taxon>
        <taxon>Pararhodospirillum</taxon>
    </lineage>
</organism>
<gene>
    <name evidence="3" type="ORF">RSPPHO_00515</name>
</gene>
<dbReference type="HOGENOM" id="CLU_111521_2_1_5"/>
<evidence type="ECO:0000313" key="3">
    <source>
        <dbReference type="EMBL" id="CCG07141.1"/>
    </source>
</evidence>
<feature type="compositionally biased region" description="Low complexity" evidence="1">
    <location>
        <begin position="135"/>
        <end position="154"/>
    </location>
</feature>
<dbReference type="Proteomes" id="UP000033220">
    <property type="component" value="Chromosome DSM 122"/>
</dbReference>
<dbReference type="RefSeq" id="WP_014413781.1">
    <property type="nucleotide sequence ID" value="NC_017059.1"/>
</dbReference>
<dbReference type="STRING" id="1150469.RSPPHO_00515"/>
<feature type="region of interest" description="Disordered" evidence="1">
    <location>
        <begin position="130"/>
        <end position="154"/>
    </location>
</feature>
<evidence type="ECO:0000313" key="4">
    <source>
        <dbReference type="Proteomes" id="UP000033220"/>
    </source>
</evidence>
<dbReference type="Pfam" id="PF09923">
    <property type="entry name" value="DUF2155"/>
    <property type="match status" value="1"/>
</dbReference>
<keyword evidence="2" id="KW-0732">Signal</keyword>
<evidence type="ECO:0000256" key="2">
    <source>
        <dbReference type="SAM" id="SignalP"/>
    </source>
</evidence>
<sequence>MRRFVWSGAGAMAGLVSLALQAGAEEIQADTARLGWLDKITARVGEIAVPVGTQTHLGVLAITVKSCVRRLPPDEPESAGFLEVEEQGDTAGPTPVFHGWMFASSPSLSSMDHGVYDVWVLQCVVPADRDTSETPATDDTPALPAPGDGAPPLD</sequence>
<evidence type="ECO:0000256" key="1">
    <source>
        <dbReference type="SAM" id="MobiDB-lite"/>
    </source>
</evidence>
<dbReference type="eggNOG" id="COG4765">
    <property type="taxonomic scope" value="Bacteria"/>
</dbReference>
<feature type="chain" id="PRO_5003606693" evidence="2">
    <location>
        <begin position="25"/>
        <end position="154"/>
    </location>
</feature>
<dbReference type="OrthoDB" id="9810376at2"/>
<feature type="signal peptide" evidence="2">
    <location>
        <begin position="1"/>
        <end position="24"/>
    </location>
</feature>
<accession>H6SP69</accession>
<dbReference type="EMBL" id="HE663493">
    <property type="protein sequence ID" value="CCG07141.1"/>
    <property type="molecule type" value="Genomic_DNA"/>
</dbReference>
<reference evidence="3 4" key="1">
    <citation type="submission" date="2012-02" db="EMBL/GenBank/DDBJ databases">
        <title>Shotgun genome sequence of Phaeospirillum photometricum DSM 122.</title>
        <authorList>
            <person name="Duquesne K."/>
            <person name="Sturgis J."/>
        </authorList>
    </citation>
    <scope>NUCLEOTIDE SEQUENCE [LARGE SCALE GENOMIC DNA]</scope>
    <source>
        <strain evidence="4">DSM122</strain>
    </source>
</reference>
<dbReference type="InterPro" id="IPR019225">
    <property type="entry name" value="DUF2155"/>
</dbReference>
<proteinExistence type="predicted"/>
<dbReference type="PATRIC" id="fig|1150469.3.peg.607"/>
<protein>
    <submittedName>
        <fullName evidence="3">Cellulase-like protein</fullName>
    </submittedName>
</protein>